<dbReference type="Gene3D" id="1.10.490.10">
    <property type="entry name" value="Globins"/>
    <property type="match status" value="1"/>
</dbReference>
<keyword evidence="1" id="KW-0813">Transport</keyword>
<dbReference type="SUPFAM" id="SSF46458">
    <property type="entry name" value="Globin-like"/>
    <property type="match status" value="1"/>
</dbReference>
<evidence type="ECO:0000256" key="5">
    <source>
        <dbReference type="PIRSR" id="PIRSR601486-1"/>
    </source>
</evidence>
<name>A0A7T0G2R7_9BACT</name>
<dbReference type="GO" id="GO:0019825">
    <property type="term" value="F:oxygen binding"/>
    <property type="evidence" value="ECO:0007669"/>
    <property type="project" value="InterPro"/>
</dbReference>
<dbReference type="GO" id="GO:0046872">
    <property type="term" value="F:metal ion binding"/>
    <property type="evidence" value="ECO:0007669"/>
    <property type="project" value="UniProtKB-KW"/>
</dbReference>
<evidence type="ECO:0000256" key="3">
    <source>
        <dbReference type="ARBA" id="ARBA00022723"/>
    </source>
</evidence>
<reference evidence="7" key="1">
    <citation type="submission" date="2020-02" db="EMBL/GenBank/DDBJ databases">
        <title>Genomic and physiological characterization of two novel Nitrospinaceae genera.</title>
        <authorList>
            <person name="Mueller A.J."/>
            <person name="Jung M.-Y."/>
            <person name="Strachan C.R."/>
            <person name="Herbold C.W."/>
            <person name="Kirkegaard R.H."/>
            <person name="Daims H."/>
        </authorList>
    </citation>
    <scope>NUCLEOTIDE SEQUENCE [LARGE SCALE GENOMIC DNA]</scope>
</reference>
<organism evidence="6 7">
    <name type="scientific">Candidatus Nitrohelix vancouverensis</name>
    <dbReference type="NCBI Taxonomy" id="2705534"/>
    <lineage>
        <taxon>Bacteria</taxon>
        <taxon>Pseudomonadati</taxon>
        <taxon>Nitrospinota/Tectimicrobiota group</taxon>
        <taxon>Nitrospinota</taxon>
        <taxon>Nitrospinia</taxon>
        <taxon>Nitrospinales</taxon>
        <taxon>Nitrospinaceae</taxon>
        <taxon>Candidatus Nitrohelix</taxon>
    </lineage>
</organism>
<proteinExistence type="predicted"/>
<feature type="binding site" description="distal binding residue" evidence="5">
    <location>
        <position position="115"/>
    </location>
    <ligand>
        <name>heme</name>
        <dbReference type="ChEBI" id="CHEBI:30413"/>
    </ligand>
    <ligandPart>
        <name>Fe</name>
        <dbReference type="ChEBI" id="CHEBI:18248"/>
    </ligandPart>
</feature>
<dbReference type="AlphaFoldDB" id="A0A7T0G2R7"/>
<protein>
    <submittedName>
        <fullName evidence="6">Group 1 truncated hemoglobin</fullName>
    </submittedName>
</protein>
<keyword evidence="3 5" id="KW-0479">Metal-binding</keyword>
<dbReference type="KEGG" id="nva:G3M78_03445"/>
<feature type="binding site" description="distal binding residue" evidence="5">
    <location>
        <position position="72"/>
    </location>
    <ligand>
        <name>heme</name>
        <dbReference type="ChEBI" id="CHEBI:30413"/>
    </ligand>
    <ligandPart>
        <name>Fe</name>
        <dbReference type="ChEBI" id="CHEBI:18248"/>
    </ligandPart>
</feature>
<sequence length="142" mass="16460">MSEGSLFDRLGGRPTFEKVHKVFYDKIYEHPWLAPYFKGVDQKTIENQQTDFMISNMGGGRVYSGRFPKPAHQHMNISAELFEVRNCLLQDSLKECDIPQELAEQWLKIDYAFKHSLVKSGAHECVKRFFTDEILDFPKPSG</sequence>
<dbReference type="InterPro" id="IPR009050">
    <property type="entry name" value="Globin-like_sf"/>
</dbReference>
<evidence type="ECO:0000256" key="2">
    <source>
        <dbReference type="ARBA" id="ARBA00022617"/>
    </source>
</evidence>
<keyword evidence="4 5" id="KW-0408">Iron</keyword>
<gene>
    <name evidence="6" type="ORF">G3M78_03445</name>
</gene>
<dbReference type="Pfam" id="PF01152">
    <property type="entry name" value="Bac_globin"/>
    <property type="match status" value="1"/>
</dbReference>
<dbReference type="CDD" id="cd00454">
    <property type="entry name" value="TrHb1_N"/>
    <property type="match status" value="1"/>
</dbReference>
<accession>A0A7T0G2R7</accession>
<dbReference type="GO" id="GO:0020037">
    <property type="term" value="F:heme binding"/>
    <property type="evidence" value="ECO:0007669"/>
    <property type="project" value="InterPro"/>
</dbReference>
<keyword evidence="2 5" id="KW-0349">Heme</keyword>
<dbReference type="InterPro" id="IPR001486">
    <property type="entry name" value="Hemoglobin_trunc"/>
</dbReference>
<dbReference type="EMBL" id="CP048620">
    <property type="protein sequence ID" value="QPJ64501.1"/>
    <property type="molecule type" value="Genomic_DNA"/>
</dbReference>
<evidence type="ECO:0000256" key="1">
    <source>
        <dbReference type="ARBA" id="ARBA00022448"/>
    </source>
</evidence>
<dbReference type="Proteomes" id="UP000594464">
    <property type="component" value="Chromosome"/>
</dbReference>
<evidence type="ECO:0000313" key="7">
    <source>
        <dbReference type="Proteomes" id="UP000594464"/>
    </source>
</evidence>
<dbReference type="InterPro" id="IPR012292">
    <property type="entry name" value="Globin/Proto"/>
</dbReference>
<evidence type="ECO:0000313" key="6">
    <source>
        <dbReference type="EMBL" id="QPJ64501.1"/>
    </source>
</evidence>
<evidence type="ECO:0000256" key="4">
    <source>
        <dbReference type="ARBA" id="ARBA00023004"/>
    </source>
</evidence>